<evidence type="ECO:0000256" key="1">
    <source>
        <dbReference type="SAM" id="Phobius"/>
    </source>
</evidence>
<accession>A0AAU1ZWA4</accession>
<protein>
    <submittedName>
        <fullName evidence="2">Uncharacterized protein</fullName>
    </submittedName>
</protein>
<feature type="transmembrane region" description="Helical" evidence="1">
    <location>
        <begin position="48"/>
        <end position="70"/>
    </location>
</feature>
<dbReference type="AlphaFoldDB" id="A0AAU1ZWA4"/>
<reference evidence="2" key="1">
    <citation type="submission" date="2022-10" db="EMBL/GenBank/DDBJ databases">
        <title>The complete genomes of actinobacterial strains from the NBC collection.</title>
        <authorList>
            <person name="Joergensen T.S."/>
            <person name="Alvarez Arevalo M."/>
            <person name="Sterndorff E.B."/>
            <person name="Faurdal D."/>
            <person name="Vuksanovic O."/>
            <person name="Mourched A.-S."/>
            <person name="Charusanti P."/>
            <person name="Shaw S."/>
            <person name="Blin K."/>
            <person name="Weber T."/>
        </authorList>
    </citation>
    <scope>NUCLEOTIDE SEQUENCE</scope>
    <source>
        <strain evidence="2">NBC_00093</strain>
    </source>
</reference>
<sequence>MSADIDEVETWLEGRELLGRAVGGVPVPTGGGTEAVFARAARVRRRRWGAVTVVAAVGVAVGVVAGPGWLTYDKGGGRAANTGTIKPPGRATALAAEFAKLLPAGVGAIREVDMDYVLFREPEHAEAGPFGKYDGSYTVTRDGGVGYLRVINRFSKAPSASWKTPCSIPGKEDGQECTFERLPNGNVLEVRKGWNHLSVFVDKRRTWGEYLIATLYLKTGGTVEVHDTTGFTGRYSLGPLLRTAPLTKSQLRELTLTPELLKTRNS</sequence>
<dbReference type="EMBL" id="CP108222">
    <property type="protein sequence ID" value="WTT16592.1"/>
    <property type="molecule type" value="Genomic_DNA"/>
</dbReference>
<proteinExistence type="predicted"/>
<evidence type="ECO:0000313" key="2">
    <source>
        <dbReference type="EMBL" id="WTT16592.1"/>
    </source>
</evidence>
<keyword evidence="1" id="KW-0812">Transmembrane</keyword>
<organism evidence="2">
    <name type="scientific">Streptomyces sp. NBC_00093</name>
    <dbReference type="NCBI Taxonomy" id="2975649"/>
    <lineage>
        <taxon>Bacteria</taxon>
        <taxon>Bacillati</taxon>
        <taxon>Actinomycetota</taxon>
        <taxon>Actinomycetes</taxon>
        <taxon>Kitasatosporales</taxon>
        <taxon>Streptomycetaceae</taxon>
        <taxon>Streptomyces</taxon>
    </lineage>
</organism>
<keyword evidence="1" id="KW-1133">Transmembrane helix</keyword>
<keyword evidence="1" id="KW-0472">Membrane</keyword>
<gene>
    <name evidence="2" type="ORF">OHA22_14195</name>
</gene>
<name>A0AAU1ZWA4_9ACTN</name>